<reference evidence="1" key="2">
    <citation type="journal article" date="2020" name="Nat. Commun.">
        <title>Large-scale genome sequencing of mycorrhizal fungi provides insights into the early evolution of symbiotic traits.</title>
        <authorList>
            <person name="Miyauchi S."/>
            <person name="Kiss E."/>
            <person name="Kuo A."/>
            <person name="Drula E."/>
            <person name="Kohler A."/>
            <person name="Sanchez-Garcia M."/>
            <person name="Morin E."/>
            <person name="Andreopoulos B."/>
            <person name="Barry K.W."/>
            <person name="Bonito G."/>
            <person name="Buee M."/>
            <person name="Carver A."/>
            <person name="Chen C."/>
            <person name="Cichocki N."/>
            <person name="Clum A."/>
            <person name="Culley D."/>
            <person name="Crous P.W."/>
            <person name="Fauchery L."/>
            <person name="Girlanda M."/>
            <person name="Hayes R.D."/>
            <person name="Keri Z."/>
            <person name="LaButti K."/>
            <person name="Lipzen A."/>
            <person name="Lombard V."/>
            <person name="Magnuson J."/>
            <person name="Maillard F."/>
            <person name="Murat C."/>
            <person name="Nolan M."/>
            <person name="Ohm R.A."/>
            <person name="Pangilinan J."/>
            <person name="Pereira M.F."/>
            <person name="Perotto S."/>
            <person name="Peter M."/>
            <person name="Pfister S."/>
            <person name="Riley R."/>
            <person name="Sitrit Y."/>
            <person name="Stielow J.B."/>
            <person name="Szollosi G."/>
            <person name="Zifcakova L."/>
            <person name="Stursova M."/>
            <person name="Spatafora J.W."/>
            <person name="Tedersoo L."/>
            <person name="Vaario L.M."/>
            <person name="Yamada A."/>
            <person name="Yan M."/>
            <person name="Wang P."/>
            <person name="Xu J."/>
            <person name="Bruns T."/>
            <person name="Baldrian P."/>
            <person name="Vilgalys R."/>
            <person name="Dunand C."/>
            <person name="Henrissat B."/>
            <person name="Grigoriev I.V."/>
            <person name="Hibbett D."/>
            <person name="Nagy L.G."/>
            <person name="Martin F.M."/>
        </authorList>
    </citation>
    <scope>NUCLEOTIDE SEQUENCE</scope>
    <source>
        <strain evidence="1">P2</strain>
    </source>
</reference>
<reference evidence="1" key="1">
    <citation type="submission" date="2019-10" db="EMBL/GenBank/DDBJ databases">
        <authorList>
            <consortium name="DOE Joint Genome Institute"/>
            <person name="Kuo A."/>
            <person name="Miyauchi S."/>
            <person name="Kiss E."/>
            <person name="Drula E."/>
            <person name="Kohler A."/>
            <person name="Sanchez-Garcia M."/>
            <person name="Andreopoulos B."/>
            <person name="Barry K.W."/>
            <person name="Bonito G."/>
            <person name="Buee M."/>
            <person name="Carver A."/>
            <person name="Chen C."/>
            <person name="Cichocki N."/>
            <person name="Clum A."/>
            <person name="Culley D."/>
            <person name="Crous P.W."/>
            <person name="Fauchery L."/>
            <person name="Girlanda M."/>
            <person name="Hayes R."/>
            <person name="Keri Z."/>
            <person name="Labutti K."/>
            <person name="Lipzen A."/>
            <person name="Lombard V."/>
            <person name="Magnuson J."/>
            <person name="Maillard F."/>
            <person name="Morin E."/>
            <person name="Murat C."/>
            <person name="Nolan M."/>
            <person name="Ohm R."/>
            <person name="Pangilinan J."/>
            <person name="Pereira M."/>
            <person name="Perotto S."/>
            <person name="Peter M."/>
            <person name="Riley R."/>
            <person name="Sitrit Y."/>
            <person name="Stielow B."/>
            <person name="Szollosi G."/>
            <person name="Zifcakova L."/>
            <person name="Stursova M."/>
            <person name="Spatafora J.W."/>
            <person name="Tedersoo L."/>
            <person name="Vaario L.-M."/>
            <person name="Yamada A."/>
            <person name="Yan M."/>
            <person name="Wang P."/>
            <person name="Xu J."/>
            <person name="Bruns T."/>
            <person name="Baldrian P."/>
            <person name="Vilgalys R."/>
            <person name="Henrissat B."/>
            <person name="Grigoriev I.V."/>
            <person name="Hibbett D."/>
            <person name="Nagy L.G."/>
            <person name="Martin F.M."/>
        </authorList>
    </citation>
    <scope>NUCLEOTIDE SEQUENCE</scope>
    <source>
        <strain evidence="1">P2</strain>
    </source>
</reference>
<evidence type="ECO:0000313" key="1">
    <source>
        <dbReference type="EMBL" id="KAF9652363.1"/>
    </source>
</evidence>
<gene>
    <name evidence="1" type="ORF">BDM02DRAFT_3089510</name>
</gene>
<organism evidence="1 2">
    <name type="scientific">Thelephora ganbajun</name>
    <name type="common">Ganba fungus</name>
    <dbReference type="NCBI Taxonomy" id="370292"/>
    <lineage>
        <taxon>Eukaryota</taxon>
        <taxon>Fungi</taxon>
        <taxon>Dikarya</taxon>
        <taxon>Basidiomycota</taxon>
        <taxon>Agaricomycotina</taxon>
        <taxon>Agaricomycetes</taxon>
        <taxon>Thelephorales</taxon>
        <taxon>Thelephoraceae</taxon>
        <taxon>Thelephora</taxon>
    </lineage>
</organism>
<accession>A0ACB6ZSC6</accession>
<proteinExistence type="predicted"/>
<dbReference type="EMBL" id="MU117969">
    <property type="protein sequence ID" value="KAF9652363.1"/>
    <property type="molecule type" value="Genomic_DNA"/>
</dbReference>
<dbReference type="Proteomes" id="UP000886501">
    <property type="component" value="Unassembled WGS sequence"/>
</dbReference>
<sequence length="450" mass="47878">MKLNTPLPQPLPKECTKAARILKSFVDHGNNGLDGVIPRAILEDAKGFAIFTVFKAGFLFSARAGSGIVVAKLPDGSWSAPSAIGTAGLGVGTQAGAEMTDFLIVLNTQSASFMAAGSLTLGGNLSIALGPLGRNGEALGSLNTSGKLAAMYSYSKTKGLFGGISVEGSIIAERQDANVLAYHSDVSVKGLLSGAVPRPDWAQPLYQTLDVCTKFRGGQREWIDDSPIQEQEYAFTGHSNPGGEQHPRMLQKKKKSAPSSFPPTSWGEPKTGGSYFNDLGNASTTRDLSSKPAWNLANQDTKHATSTFETQFESDFNPHDDRTYNAPSHNRTPNTSRAPTMPIPYSGTTPNTRSPFDSELDGQIFDEPSPMSTRPIITPKAELTAPLTPGEGVGRAIALFDFNAVEPGDISFSKGQVITITQKTGTTDTWWTGKVNGRSGTFPANFVEVV</sequence>
<evidence type="ECO:0000313" key="2">
    <source>
        <dbReference type="Proteomes" id="UP000886501"/>
    </source>
</evidence>
<comment type="caution">
    <text evidence="1">The sequence shown here is derived from an EMBL/GenBank/DDBJ whole genome shotgun (WGS) entry which is preliminary data.</text>
</comment>
<keyword evidence="2" id="KW-1185">Reference proteome</keyword>
<name>A0ACB6ZSC6_THEGA</name>
<protein>
    <submittedName>
        <fullName evidence="1">DUF500-domain-containing protein</fullName>
    </submittedName>
</protein>